<protein>
    <recommendedName>
        <fullName evidence="3">YaaC-like Protein</fullName>
    </recommendedName>
</protein>
<evidence type="ECO:0000313" key="2">
    <source>
        <dbReference type="Proteomes" id="UP000664417"/>
    </source>
</evidence>
<dbReference type="InterPro" id="IPR026988">
    <property type="entry name" value="YaaC-like"/>
</dbReference>
<dbReference type="AlphaFoldDB" id="A0A8J7Q2J5"/>
<dbReference type="EMBL" id="JAFREP010000011">
    <property type="protein sequence ID" value="MBO1319372.1"/>
    <property type="molecule type" value="Genomic_DNA"/>
</dbReference>
<gene>
    <name evidence="1" type="ORF">J3U88_12940</name>
</gene>
<comment type="caution">
    <text evidence="1">The sequence shown here is derived from an EMBL/GenBank/DDBJ whole genome shotgun (WGS) entry which is preliminary data.</text>
</comment>
<reference evidence="1" key="1">
    <citation type="submission" date="2021-03" db="EMBL/GenBank/DDBJ databases">
        <authorList>
            <person name="Wang G."/>
        </authorList>
    </citation>
    <scope>NUCLEOTIDE SEQUENCE</scope>
    <source>
        <strain evidence="1">KCTC 12899</strain>
    </source>
</reference>
<proteinExistence type="predicted"/>
<organism evidence="1 2">
    <name type="scientific">Acanthopleuribacter pedis</name>
    <dbReference type="NCBI Taxonomy" id="442870"/>
    <lineage>
        <taxon>Bacteria</taxon>
        <taxon>Pseudomonadati</taxon>
        <taxon>Acidobacteriota</taxon>
        <taxon>Holophagae</taxon>
        <taxon>Acanthopleuribacterales</taxon>
        <taxon>Acanthopleuribacteraceae</taxon>
        <taxon>Acanthopleuribacter</taxon>
    </lineage>
</organism>
<accession>A0A8J7Q2J5</accession>
<dbReference type="Pfam" id="PF14175">
    <property type="entry name" value="YaaC"/>
    <property type="match status" value="1"/>
</dbReference>
<sequence>MWKSIIYKEKELTVHRAVSAPVFNDKTVLVNSTWDYVDLWLRRRRNKEAIFFWNQARSFFEATKTLNKSAAPLTAYYCFLNATKAYLLSLGVQFSDQHGVSGERASQKTSLEKEVVKFKTSGVLPALSRQLDDAVVNTEYTLKNIFFNLPMIHRAYDLSYKTEKEMFIPLSHPRIMTDDKKPSEACFFANINARYKSLLKYLPKGYEISFNNGESHTIRKKKRFKWDSLHEEESISRFHNYHKGLRKSIYCISGERDYWYIKIKNKKTIERKSLALIFAAMHRLSELARYEPNNLSKHFDTQHNWLISEFIETAPQQFLAEISSEITGQVFLSPGRKNIF</sequence>
<evidence type="ECO:0008006" key="3">
    <source>
        <dbReference type="Google" id="ProtNLM"/>
    </source>
</evidence>
<keyword evidence="2" id="KW-1185">Reference proteome</keyword>
<dbReference type="RefSeq" id="WP_207859193.1">
    <property type="nucleotide sequence ID" value="NZ_JAFREP010000011.1"/>
</dbReference>
<name>A0A8J7Q2J5_9BACT</name>
<dbReference type="Proteomes" id="UP000664417">
    <property type="component" value="Unassembled WGS sequence"/>
</dbReference>
<evidence type="ECO:0000313" key="1">
    <source>
        <dbReference type="EMBL" id="MBO1319372.1"/>
    </source>
</evidence>